<proteinExistence type="predicted"/>
<dbReference type="RefSeq" id="WP_390230766.1">
    <property type="nucleotide sequence ID" value="NZ_JBHSCN010000006.1"/>
</dbReference>
<feature type="transmembrane region" description="Helical" evidence="1">
    <location>
        <begin position="7"/>
        <end position="26"/>
    </location>
</feature>
<reference evidence="3" key="1">
    <citation type="journal article" date="2019" name="Int. J. Syst. Evol. Microbiol.">
        <title>The Global Catalogue of Microorganisms (GCM) 10K type strain sequencing project: providing services to taxonomists for standard genome sequencing and annotation.</title>
        <authorList>
            <consortium name="The Broad Institute Genomics Platform"/>
            <consortium name="The Broad Institute Genome Sequencing Center for Infectious Disease"/>
            <person name="Wu L."/>
            <person name="Ma J."/>
        </authorList>
    </citation>
    <scope>NUCLEOTIDE SEQUENCE [LARGE SCALE GENOMIC DNA]</scope>
    <source>
        <strain evidence="3">CGMCC 1.10363</strain>
    </source>
</reference>
<protein>
    <recommendedName>
        <fullName evidence="4">2TM domain-containing protein</fullName>
    </recommendedName>
</protein>
<accession>A0ABV8QAP6</accession>
<evidence type="ECO:0000313" key="2">
    <source>
        <dbReference type="EMBL" id="MFC4244743.1"/>
    </source>
</evidence>
<organism evidence="2 3">
    <name type="scientific">Gryllotalpicola reticulitermitis</name>
    <dbReference type="NCBI Taxonomy" id="1184153"/>
    <lineage>
        <taxon>Bacteria</taxon>
        <taxon>Bacillati</taxon>
        <taxon>Actinomycetota</taxon>
        <taxon>Actinomycetes</taxon>
        <taxon>Micrococcales</taxon>
        <taxon>Microbacteriaceae</taxon>
        <taxon>Gryllotalpicola</taxon>
    </lineage>
</organism>
<evidence type="ECO:0000256" key="1">
    <source>
        <dbReference type="SAM" id="Phobius"/>
    </source>
</evidence>
<evidence type="ECO:0000313" key="3">
    <source>
        <dbReference type="Proteomes" id="UP001595900"/>
    </source>
</evidence>
<feature type="transmembrane region" description="Helical" evidence="1">
    <location>
        <begin position="32"/>
        <end position="53"/>
    </location>
</feature>
<name>A0ABV8QAP6_9MICO</name>
<keyword evidence="1" id="KW-0472">Membrane</keyword>
<dbReference type="Proteomes" id="UP001595900">
    <property type="component" value="Unassembled WGS sequence"/>
</dbReference>
<dbReference type="EMBL" id="JBHSCN010000006">
    <property type="protein sequence ID" value="MFC4244743.1"/>
    <property type="molecule type" value="Genomic_DNA"/>
</dbReference>
<evidence type="ECO:0008006" key="4">
    <source>
        <dbReference type="Google" id="ProtNLM"/>
    </source>
</evidence>
<keyword evidence="3" id="KW-1185">Reference proteome</keyword>
<sequence>MSTRAAAAITYAAFAVTLGLNIAALVTNAPWWAAAVLGFCWGLNLTNATRLTAIAREEARSRREYDAIMRRYDALLRAQRGTK</sequence>
<gene>
    <name evidence="2" type="ORF">ACFOYW_15320</name>
</gene>
<keyword evidence="1" id="KW-0812">Transmembrane</keyword>
<comment type="caution">
    <text evidence="2">The sequence shown here is derived from an EMBL/GenBank/DDBJ whole genome shotgun (WGS) entry which is preliminary data.</text>
</comment>
<keyword evidence="1" id="KW-1133">Transmembrane helix</keyword>